<evidence type="ECO:0000259" key="1">
    <source>
        <dbReference type="PROSITE" id="PS50994"/>
    </source>
</evidence>
<dbReference type="Proteomes" id="UP001283361">
    <property type="component" value="Unassembled WGS sequence"/>
</dbReference>
<evidence type="ECO:0000313" key="2">
    <source>
        <dbReference type="EMBL" id="KAK3707078.1"/>
    </source>
</evidence>
<dbReference type="GO" id="GO:0003676">
    <property type="term" value="F:nucleic acid binding"/>
    <property type="evidence" value="ECO:0007669"/>
    <property type="project" value="InterPro"/>
</dbReference>
<dbReference type="Gene3D" id="1.10.340.70">
    <property type="match status" value="1"/>
</dbReference>
<dbReference type="PROSITE" id="PS50994">
    <property type="entry name" value="INTEGRASE"/>
    <property type="match status" value="1"/>
</dbReference>
<dbReference type="Gene3D" id="3.30.420.10">
    <property type="entry name" value="Ribonuclease H-like superfamily/Ribonuclease H"/>
    <property type="match status" value="1"/>
</dbReference>
<organism evidence="2 3">
    <name type="scientific">Elysia crispata</name>
    <name type="common">lettuce slug</name>
    <dbReference type="NCBI Taxonomy" id="231223"/>
    <lineage>
        <taxon>Eukaryota</taxon>
        <taxon>Metazoa</taxon>
        <taxon>Spiralia</taxon>
        <taxon>Lophotrochozoa</taxon>
        <taxon>Mollusca</taxon>
        <taxon>Gastropoda</taxon>
        <taxon>Heterobranchia</taxon>
        <taxon>Euthyneura</taxon>
        <taxon>Panpulmonata</taxon>
        <taxon>Sacoglossa</taxon>
        <taxon>Placobranchoidea</taxon>
        <taxon>Plakobranchidae</taxon>
        <taxon>Elysia</taxon>
    </lineage>
</organism>
<dbReference type="Pfam" id="PF17921">
    <property type="entry name" value="Integrase_H2C2"/>
    <property type="match status" value="1"/>
</dbReference>
<dbReference type="InterPro" id="IPR041588">
    <property type="entry name" value="Integrase_H2C2"/>
</dbReference>
<dbReference type="PANTHER" id="PTHR47331">
    <property type="entry name" value="PHD-TYPE DOMAIN-CONTAINING PROTEIN"/>
    <property type="match status" value="1"/>
</dbReference>
<reference evidence="2" key="1">
    <citation type="journal article" date="2023" name="G3 (Bethesda)">
        <title>A reference genome for the long-term kleptoplast-retaining sea slug Elysia crispata morphotype clarki.</title>
        <authorList>
            <person name="Eastman K.E."/>
            <person name="Pendleton A.L."/>
            <person name="Shaikh M.A."/>
            <person name="Suttiyut T."/>
            <person name="Ogas R."/>
            <person name="Tomko P."/>
            <person name="Gavelis G."/>
            <person name="Widhalm J.R."/>
            <person name="Wisecaver J.H."/>
        </authorList>
    </citation>
    <scope>NUCLEOTIDE SEQUENCE</scope>
    <source>
        <strain evidence="2">ECLA1</strain>
    </source>
</reference>
<evidence type="ECO:0000313" key="3">
    <source>
        <dbReference type="Proteomes" id="UP001283361"/>
    </source>
</evidence>
<dbReference type="SUPFAM" id="SSF53098">
    <property type="entry name" value="Ribonuclease H-like"/>
    <property type="match status" value="1"/>
</dbReference>
<dbReference type="AlphaFoldDB" id="A0AAE0XSI3"/>
<feature type="domain" description="Integrase catalytic" evidence="1">
    <location>
        <begin position="278"/>
        <end position="447"/>
    </location>
</feature>
<comment type="caution">
    <text evidence="2">The sequence shown here is derived from an EMBL/GenBank/DDBJ whole genome shotgun (WGS) entry which is preliminary data.</text>
</comment>
<dbReference type="InterPro" id="IPR036397">
    <property type="entry name" value="RNaseH_sf"/>
</dbReference>
<dbReference type="GO" id="GO:0015074">
    <property type="term" value="P:DNA integration"/>
    <property type="evidence" value="ECO:0007669"/>
    <property type="project" value="InterPro"/>
</dbReference>
<dbReference type="InterPro" id="IPR001584">
    <property type="entry name" value="Integrase_cat-core"/>
</dbReference>
<name>A0AAE0XSI3_9GAST</name>
<dbReference type="InterPro" id="IPR012337">
    <property type="entry name" value="RNaseH-like_sf"/>
</dbReference>
<accession>A0AAE0XSI3</accession>
<proteinExistence type="predicted"/>
<sequence length="454" mass="51564">MLTNPADWKHCPGRENPADLLTRGLGAEDLMTSRLWKEGPVWLTNTKTDSAEETLDIFETNEKQGAENTSDEEQESQAKDIMAAVSTQIESRIDFGRFSRLTRAVRVMAWSLRFVKNSRCPQGREPSPDLSSAEIEAGRIMVLKSVQNEFYNEKISDLKNGKCVRKTSSIYQLSPFIGEDGLIRIYGRLEKAPALLYDEKHPILLPKCHITYLLVKDQHELMKHAGVNTLITAVRGKYWILSLKTIAKMICKVCINCQRQNSRPCQQIVSPLPEDMIKKTPPFSICGVDHAGPLFCSDTGDRKLYITLFTCAVIRAVHLELVDSLSVEDFILDLKRFEARRGMPSVIYSDNSKTFHASDNFLRKKVGNPLIWKFSAPLAPWWGRWWERLIRLVKSALKKSLGKSLVTRSQLETVLHEIEACINSRPLTYVGETRNPLTPSHFLLGRSTPMRGIF</sequence>
<dbReference type="EMBL" id="JAWDGP010007732">
    <property type="protein sequence ID" value="KAK3707078.1"/>
    <property type="molecule type" value="Genomic_DNA"/>
</dbReference>
<protein>
    <recommendedName>
        <fullName evidence="1">Integrase catalytic domain-containing protein</fullName>
    </recommendedName>
</protein>
<keyword evidence="3" id="KW-1185">Reference proteome</keyword>
<gene>
    <name evidence="2" type="ORF">RRG08_040398</name>
</gene>